<evidence type="ECO:0000259" key="13">
    <source>
        <dbReference type="Pfam" id="PF04452"/>
    </source>
</evidence>
<keyword evidence="6 12" id="KW-0698">rRNA processing</keyword>
<keyword evidence="8 12" id="KW-0808">Transferase</keyword>
<reference evidence="14 15" key="1">
    <citation type="submission" date="2023-07" db="EMBL/GenBank/DDBJ databases">
        <title>Novel species of Thermanaerothrix with wide hydrolytic capabilities.</title>
        <authorList>
            <person name="Zayulina K.S."/>
            <person name="Podosokorskaya O.A."/>
            <person name="Elcheninov A.G."/>
        </authorList>
    </citation>
    <scope>NUCLEOTIDE SEQUENCE [LARGE SCALE GENOMIC DNA]</scope>
    <source>
        <strain evidence="14 15">4228-RoL</strain>
    </source>
</reference>
<comment type="function">
    <text evidence="10 12">Specifically methylates the N3 position of the uracil ring of uridine 1498 (m3U1498) in 16S rRNA. Acts on the fully assembled 30S ribosomal subunit.</text>
</comment>
<dbReference type="InterPro" id="IPR006700">
    <property type="entry name" value="RsmE"/>
</dbReference>
<evidence type="ECO:0000256" key="12">
    <source>
        <dbReference type="PIRNR" id="PIRNR015601"/>
    </source>
</evidence>
<dbReference type="EC" id="2.1.1.193" evidence="3 12"/>
<dbReference type="InterPro" id="IPR029028">
    <property type="entry name" value="Alpha/beta_knot_MTases"/>
</dbReference>
<evidence type="ECO:0000256" key="10">
    <source>
        <dbReference type="ARBA" id="ARBA00025699"/>
    </source>
</evidence>
<sequence>MHRFFLPPENIGKSRVRFPAETAHQIHAVLRLRPGHEVIVLNNGGQAFRVRLEDIRPAAVTGIILDEIPLTGEPKTHLTLFIGLTQREKFEWVLQKGTEVGVSAFIPLITRRTLVREIETAHNKQGRWQRIVQEAAEQCGRGRIPEVHLPLELPQALDYPWPGPTLRLVAWENETQNGLRQILQHLPEQPQQVALMIGPEGGLSLDEITQAQEAGWVTCSLGTRILRMETAAIVGAALTLHELGDL</sequence>
<evidence type="ECO:0000256" key="5">
    <source>
        <dbReference type="ARBA" id="ARBA00022490"/>
    </source>
</evidence>
<dbReference type="SUPFAM" id="SSF75217">
    <property type="entry name" value="alpha/beta knot"/>
    <property type="match status" value="1"/>
</dbReference>
<comment type="catalytic activity">
    <reaction evidence="11 12">
        <text>uridine(1498) in 16S rRNA + S-adenosyl-L-methionine = N(3)-methyluridine(1498) in 16S rRNA + S-adenosyl-L-homocysteine + H(+)</text>
        <dbReference type="Rhea" id="RHEA:42920"/>
        <dbReference type="Rhea" id="RHEA-COMP:10283"/>
        <dbReference type="Rhea" id="RHEA-COMP:10284"/>
        <dbReference type="ChEBI" id="CHEBI:15378"/>
        <dbReference type="ChEBI" id="CHEBI:57856"/>
        <dbReference type="ChEBI" id="CHEBI:59789"/>
        <dbReference type="ChEBI" id="CHEBI:65315"/>
        <dbReference type="ChEBI" id="CHEBI:74502"/>
        <dbReference type="EC" id="2.1.1.193"/>
    </reaction>
</comment>
<dbReference type="GO" id="GO:0032259">
    <property type="term" value="P:methylation"/>
    <property type="evidence" value="ECO:0007669"/>
    <property type="project" value="UniProtKB-KW"/>
</dbReference>
<dbReference type="Pfam" id="PF04452">
    <property type="entry name" value="Methyltrans_RNA"/>
    <property type="match status" value="1"/>
</dbReference>
<dbReference type="Gene3D" id="3.40.1280.10">
    <property type="match status" value="1"/>
</dbReference>
<evidence type="ECO:0000256" key="11">
    <source>
        <dbReference type="ARBA" id="ARBA00047944"/>
    </source>
</evidence>
<dbReference type="InterPro" id="IPR029026">
    <property type="entry name" value="tRNA_m1G_MTases_N"/>
</dbReference>
<protein>
    <recommendedName>
        <fullName evidence="4 12">Ribosomal RNA small subunit methyltransferase E</fullName>
        <ecNumber evidence="3 12">2.1.1.193</ecNumber>
    </recommendedName>
</protein>
<dbReference type="InterPro" id="IPR046886">
    <property type="entry name" value="RsmE_MTase_dom"/>
</dbReference>
<organism evidence="14 15">
    <name type="scientific">Thermanaerothrix solaris</name>
    <dbReference type="NCBI Taxonomy" id="3058434"/>
    <lineage>
        <taxon>Bacteria</taxon>
        <taxon>Bacillati</taxon>
        <taxon>Chloroflexota</taxon>
        <taxon>Anaerolineae</taxon>
        <taxon>Anaerolineales</taxon>
        <taxon>Anaerolineaceae</taxon>
        <taxon>Thermanaerothrix</taxon>
    </lineage>
</organism>
<dbReference type="SUPFAM" id="SSF88697">
    <property type="entry name" value="PUA domain-like"/>
    <property type="match status" value="1"/>
</dbReference>
<dbReference type="GO" id="GO:0008168">
    <property type="term" value="F:methyltransferase activity"/>
    <property type="evidence" value="ECO:0007669"/>
    <property type="project" value="UniProtKB-KW"/>
</dbReference>
<evidence type="ECO:0000313" key="15">
    <source>
        <dbReference type="Proteomes" id="UP001254165"/>
    </source>
</evidence>
<evidence type="ECO:0000256" key="6">
    <source>
        <dbReference type="ARBA" id="ARBA00022552"/>
    </source>
</evidence>
<evidence type="ECO:0000256" key="2">
    <source>
        <dbReference type="ARBA" id="ARBA00005528"/>
    </source>
</evidence>
<dbReference type="PIRSF" id="PIRSF015601">
    <property type="entry name" value="MTase_slr0722"/>
    <property type="match status" value="1"/>
</dbReference>
<evidence type="ECO:0000256" key="3">
    <source>
        <dbReference type="ARBA" id="ARBA00012328"/>
    </source>
</evidence>
<evidence type="ECO:0000256" key="7">
    <source>
        <dbReference type="ARBA" id="ARBA00022603"/>
    </source>
</evidence>
<evidence type="ECO:0000256" key="8">
    <source>
        <dbReference type="ARBA" id="ARBA00022679"/>
    </source>
</evidence>
<keyword evidence="15" id="KW-1185">Reference proteome</keyword>
<evidence type="ECO:0000256" key="9">
    <source>
        <dbReference type="ARBA" id="ARBA00022691"/>
    </source>
</evidence>
<dbReference type="Proteomes" id="UP001254165">
    <property type="component" value="Unassembled WGS sequence"/>
</dbReference>
<comment type="subcellular location">
    <subcellularLocation>
        <location evidence="1 12">Cytoplasm</location>
    </subcellularLocation>
</comment>
<keyword evidence="5 12" id="KW-0963">Cytoplasm</keyword>
<proteinExistence type="inferred from homology"/>
<keyword evidence="7 12" id="KW-0489">Methyltransferase</keyword>
<comment type="caution">
    <text evidence="14">The sequence shown here is derived from an EMBL/GenBank/DDBJ whole genome shotgun (WGS) entry which is preliminary data.</text>
</comment>
<feature type="domain" description="Ribosomal RNA small subunit methyltransferase E methyltransferase" evidence="13">
    <location>
        <begin position="74"/>
        <end position="237"/>
    </location>
</feature>
<dbReference type="PANTHER" id="PTHR30027">
    <property type="entry name" value="RIBOSOMAL RNA SMALL SUBUNIT METHYLTRANSFERASE E"/>
    <property type="match status" value="1"/>
</dbReference>
<gene>
    <name evidence="14" type="ORF">QYE77_05900</name>
</gene>
<dbReference type="CDD" id="cd18084">
    <property type="entry name" value="RsmE-like"/>
    <property type="match status" value="1"/>
</dbReference>
<dbReference type="NCBIfam" id="TIGR00046">
    <property type="entry name" value="RsmE family RNA methyltransferase"/>
    <property type="match status" value="1"/>
</dbReference>
<dbReference type="RefSeq" id="WP_315624449.1">
    <property type="nucleotide sequence ID" value="NZ_JAUHMF010000001.1"/>
</dbReference>
<comment type="similarity">
    <text evidence="2 12">Belongs to the RNA methyltransferase RsmE family.</text>
</comment>
<evidence type="ECO:0000256" key="1">
    <source>
        <dbReference type="ARBA" id="ARBA00004496"/>
    </source>
</evidence>
<keyword evidence="9 12" id="KW-0949">S-adenosyl-L-methionine</keyword>
<evidence type="ECO:0000256" key="4">
    <source>
        <dbReference type="ARBA" id="ARBA00013673"/>
    </source>
</evidence>
<name>A0ABU3NLS2_9CHLR</name>
<evidence type="ECO:0000313" key="14">
    <source>
        <dbReference type="EMBL" id="MDT8897794.1"/>
    </source>
</evidence>
<accession>A0ABU3NLS2</accession>
<dbReference type="EMBL" id="JAUHMF010000001">
    <property type="protein sequence ID" value="MDT8897794.1"/>
    <property type="molecule type" value="Genomic_DNA"/>
</dbReference>
<dbReference type="PANTHER" id="PTHR30027:SF3">
    <property type="entry name" value="16S RRNA (URACIL(1498)-N(3))-METHYLTRANSFERASE"/>
    <property type="match status" value="1"/>
</dbReference>
<dbReference type="InterPro" id="IPR015947">
    <property type="entry name" value="PUA-like_sf"/>
</dbReference>